<dbReference type="SMART" id="SM00382">
    <property type="entry name" value="AAA"/>
    <property type="match status" value="1"/>
</dbReference>
<evidence type="ECO:0000259" key="4">
    <source>
        <dbReference type="SMART" id="SM00382"/>
    </source>
</evidence>
<dbReference type="PIRSF" id="PIRSF003073">
    <property type="entry name" value="DNAC_TnpB_IstB"/>
    <property type="match status" value="1"/>
</dbReference>
<dbReference type="SUPFAM" id="SSF52540">
    <property type="entry name" value="P-loop containing nucleoside triphosphate hydrolases"/>
    <property type="match status" value="1"/>
</dbReference>
<evidence type="ECO:0000256" key="3">
    <source>
        <dbReference type="ARBA" id="ARBA00022840"/>
    </source>
</evidence>
<keyword evidence="3 5" id="KW-0067">ATP-binding</keyword>
<dbReference type="GO" id="GO:0006260">
    <property type="term" value="P:DNA replication"/>
    <property type="evidence" value="ECO:0007669"/>
    <property type="project" value="TreeGrafter"/>
</dbReference>
<dbReference type="NCBIfam" id="NF006616">
    <property type="entry name" value="PRK09183.1"/>
    <property type="match status" value="1"/>
</dbReference>
<dbReference type="InterPro" id="IPR047661">
    <property type="entry name" value="IstB"/>
</dbReference>
<keyword evidence="2" id="KW-0547">Nucleotide-binding</keyword>
<dbReference type="AlphaFoldDB" id="A0AAW3ZGU2"/>
<dbReference type="InterPro" id="IPR027417">
    <property type="entry name" value="P-loop_NTPase"/>
</dbReference>
<dbReference type="InterPro" id="IPR028350">
    <property type="entry name" value="DNAC/IstB-like"/>
</dbReference>
<sequence length="261" mass="29051">MNLAQQRLAALCGDLKLSSVVDVATHLAQEASTASWSYLDFLERVLRAETAQRQERSRTMLVRTAGFPVVKRLEDFDFSFAGANKKQFTELANLAFIERGENVVLLGPSGVGKTHLALALGLKAAENGYKVRFYTAADLMREIETARRQERLNSLLRGNVRMPKLLIIDELGYLPLDKAAAHDLFQVIAKRYEYGSLIITSNLNFGQWDQTLAGDSALAAALLDRLLHHAHVIPLRGESYRLKDKRKAGLIERRTAASSAE</sequence>
<dbReference type="Gene3D" id="3.40.50.300">
    <property type="entry name" value="P-loop containing nucleotide triphosphate hydrolases"/>
    <property type="match status" value="1"/>
</dbReference>
<proteinExistence type="inferred from homology"/>
<comment type="caution">
    <text evidence="5">The sequence shown here is derived from an EMBL/GenBank/DDBJ whole genome shotgun (WGS) entry which is preliminary data.</text>
</comment>
<organism evidence="5 6">
    <name type="scientific">Pseudomarimonas arenosa</name>
    <dbReference type="NCBI Taxonomy" id="2774145"/>
    <lineage>
        <taxon>Bacteria</taxon>
        <taxon>Pseudomonadati</taxon>
        <taxon>Pseudomonadota</taxon>
        <taxon>Gammaproteobacteria</taxon>
        <taxon>Lysobacterales</taxon>
        <taxon>Lysobacteraceae</taxon>
        <taxon>Pseudomarimonas</taxon>
    </lineage>
</organism>
<dbReference type="CDD" id="cd00009">
    <property type="entry name" value="AAA"/>
    <property type="match status" value="1"/>
</dbReference>
<dbReference type="RefSeq" id="WP_192027720.1">
    <property type="nucleotide sequence ID" value="NZ_JACYTR010000002.1"/>
</dbReference>
<reference evidence="5 6" key="1">
    <citation type="submission" date="2020-09" db="EMBL/GenBank/DDBJ databases">
        <title>Pseudoxanthomonas sp. CAU 1598 isolated from sand of Yaerae Beach.</title>
        <authorList>
            <person name="Kim W."/>
        </authorList>
    </citation>
    <scope>NUCLEOTIDE SEQUENCE [LARGE SCALE GENOMIC DNA]</scope>
    <source>
        <strain evidence="5 6">CAU 1598</strain>
    </source>
</reference>
<dbReference type="EMBL" id="JACYTR010000002">
    <property type="protein sequence ID" value="MBD8524367.1"/>
    <property type="molecule type" value="Genomic_DNA"/>
</dbReference>
<comment type="similarity">
    <text evidence="1">Belongs to the IS21/IS1162 putative ATP-binding protein family.</text>
</comment>
<feature type="domain" description="AAA+ ATPase" evidence="4">
    <location>
        <begin position="99"/>
        <end position="234"/>
    </location>
</feature>
<evidence type="ECO:0000313" key="6">
    <source>
        <dbReference type="Proteomes" id="UP000613768"/>
    </source>
</evidence>
<accession>A0AAW3ZGU2</accession>
<dbReference type="NCBIfam" id="NF038214">
    <property type="entry name" value="IS21_help_AAA"/>
    <property type="match status" value="1"/>
</dbReference>
<dbReference type="InterPro" id="IPR002611">
    <property type="entry name" value="IstB_ATP-bd"/>
</dbReference>
<name>A0AAW3ZGU2_9GAMM</name>
<dbReference type="InterPro" id="IPR003593">
    <property type="entry name" value="AAA+_ATPase"/>
</dbReference>
<evidence type="ECO:0000313" key="5">
    <source>
        <dbReference type="EMBL" id="MBD8524367.1"/>
    </source>
</evidence>
<dbReference type="Proteomes" id="UP000613768">
    <property type="component" value="Unassembled WGS sequence"/>
</dbReference>
<evidence type="ECO:0000256" key="1">
    <source>
        <dbReference type="ARBA" id="ARBA00008059"/>
    </source>
</evidence>
<gene>
    <name evidence="5" type="ORF">IFO71_01310</name>
</gene>
<dbReference type="PANTHER" id="PTHR30050">
    <property type="entry name" value="CHROMOSOMAL REPLICATION INITIATOR PROTEIN DNAA"/>
    <property type="match status" value="1"/>
</dbReference>
<keyword evidence="6" id="KW-1185">Reference proteome</keyword>
<dbReference type="GO" id="GO:0005524">
    <property type="term" value="F:ATP binding"/>
    <property type="evidence" value="ECO:0007669"/>
    <property type="project" value="UniProtKB-KW"/>
</dbReference>
<dbReference type="Pfam" id="PF01695">
    <property type="entry name" value="IstB_IS21"/>
    <property type="match status" value="1"/>
</dbReference>
<dbReference type="PANTHER" id="PTHR30050:SF4">
    <property type="entry name" value="ATP-BINDING PROTEIN RV3427C IN INSERTION SEQUENCE-RELATED"/>
    <property type="match status" value="1"/>
</dbReference>
<protein>
    <submittedName>
        <fullName evidence="5">ATP-binding protein</fullName>
    </submittedName>
</protein>
<evidence type="ECO:0000256" key="2">
    <source>
        <dbReference type="ARBA" id="ARBA00022741"/>
    </source>
</evidence>